<name>A0A0F5JTI6_9BURK</name>
<keyword evidence="5" id="KW-1185">Reference proteome</keyword>
<gene>
    <name evidence="4" type="ORF">WM40_25030</name>
</gene>
<dbReference type="EMBL" id="LAQU01000069">
    <property type="protein sequence ID" value="KKB61123.1"/>
    <property type="molecule type" value="Genomic_DNA"/>
</dbReference>
<dbReference type="InterPro" id="IPR029057">
    <property type="entry name" value="PRTase-like"/>
</dbReference>
<feature type="domain" description="Phosphoribosyltransferase" evidence="3">
    <location>
        <begin position="30"/>
        <end position="176"/>
    </location>
</feature>
<dbReference type="PATRIC" id="fig|28092.6.peg.5910"/>
<dbReference type="PANTHER" id="PTHR43363:SF1">
    <property type="entry name" value="HYPOXANTHINE-GUANINE PHOSPHORIBOSYLTRANSFERASE"/>
    <property type="match status" value="1"/>
</dbReference>
<dbReference type="SUPFAM" id="SSF53271">
    <property type="entry name" value="PRTase-like"/>
    <property type="match status" value="1"/>
</dbReference>
<organism evidence="4 5">
    <name type="scientific">Robbsia andropogonis</name>
    <dbReference type="NCBI Taxonomy" id="28092"/>
    <lineage>
        <taxon>Bacteria</taxon>
        <taxon>Pseudomonadati</taxon>
        <taxon>Pseudomonadota</taxon>
        <taxon>Betaproteobacteria</taxon>
        <taxon>Burkholderiales</taxon>
        <taxon>Burkholderiaceae</taxon>
        <taxon>Robbsia</taxon>
    </lineage>
</organism>
<dbReference type="Pfam" id="PF00156">
    <property type="entry name" value="Pribosyltran"/>
    <property type="match status" value="1"/>
</dbReference>
<evidence type="ECO:0000256" key="1">
    <source>
        <dbReference type="ARBA" id="ARBA00022676"/>
    </source>
</evidence>
<dbReference type="GO" id="GO:0016757">
    <property type="term" value="F:glycosyltransferase activity"/>
    <property type="evidence" value="ECO:0007669"/>
    <property type="project" value="UniProtKB-KW"/>
</dbReference>
<evidence type="ECO:0000256" key="2">
    <source>
        <dbReference type="ARBA" id="ARBA00022679"/>
    </source>
</evidence>
<evidence type="ECO:0000313" key="5">
    <source>
        <dbReference type="Proteomes" id="UP000033618"/>
    </source>
</evidence>
<proteinExistence type="predicted"/>
<dbReference type="STRING" id="28092.WM40_25030"/>
<dbReference type="AlphaFoldDB" id="A0A0F5JTI6"/>
<dbReference type="PANTHER" id="PTHR43363">
    <property type="entry name" value="HYPOXANTHINE PHOSPHORIBOSYLTRANSFERASE"/>
    <property type="match status" value="1"/>
</dbReference>
<reference evidence="4 5" key="1">
    <citation type="submission" date="2015-03" db="EMBL/GenBank/DDBJ databases">
        <title>Draft Genome Sequence of Burkholderia andropogonis type strain ICMP2807, isolated from Sorghum bicolor.</title>
        <authorList>
            <person name="Lopes-Santos L."/>
            <person name="Castro D.B."/>
            <person name="Ottoboni L.M."/>
            <person name="Park D."/>
            <person name="Weirc B.S."/>
            <person name="Destefano S.A."/>
        </authorList>
    </citation>
    <scope>NUCLEOTIDE SEQUENCE [LARGE SCALE GENOMIC DNA]</scope>
    <source>
        <strain evidence="4 5">ICMP2807</strain>
    </source>
</reference>
<dbReference type="Gene3D" id="3.40.50.2020">
    <property type="match status" value="1"/>
</dbReference>
<accession>A0A0F5JTI6</accession>
<evidence type="ECO:0000313" key="4">
    <source>
        <dbReference type="EMBL" id="KKB61123.1"/>
    </source>
</evidence>
<sequence length="208" mass="23883">MRGTRSRETCLLERNAVSLPKSDDQHLWISWDEYHRLVERLALQIHESAWRFDFILCLARGGLRVGDQLSRIYDLPLAILSTSSYREAAGTIQGQLDIAQYITMTRGPLRGNVLLVDDLVDSGITLARVQGHLAERFPDITEVRSAVLWYKACSVTRPDYHVSHLPTNPWIHQPFEEWDTLRPQNLAAWIQRGLPRQSDVSDESHNDN</sequence>
<dbReference type="InterPro" id="IPR000836">
    <property type="entry name" value="PRTase_dom"/>
</dbReference>
<evidence type="ECO:0000259" key="3">
    <source>
        <dbReference type="Pfam" id="PF00156"/>
    </source>
</evidence>
<keyword evidence="2 4" id="KW-0808">Transferase</keyword>
<protein>
    <submittedName>
        <fullName evidence="4">Nicotinate phosphoribosyltransferase</fullName>
    </submittedName>
</protein>
<dbReference type="CDD" id="cd06223">
    <property type="entry name" value="PRTases_typeI"/>
    <property type="match status" value="1"/>
</dbReference>
<comment type="caution">
    <text evidence="4">The sequence shown here is derived from an EMBL/GenBank/DDBJ whole genome shotgun (WGS) entry which is preliminary data.</text>
</comment>
<keyword evidence="1 4" id="KW-0328">Glycosyltransferase</keyword>
<dbReference type="Proteomes" id="UP000033618">
    <property type="component" value="Unassembled WGS sequence"/>
</dbReference>